<name>A0ABD0XP08_UMBPY</name>
<evidence type="ECO:0000256" key="4">
    <source>
        <dbReference type="ARBA" id="ARBA00022692"/>
    </source>
</evidence>
<keyword evidence="3 8" id="KW-1003">Cell membrane</keyword>
<evidence type="ECO:0000313" key="10">
    <source>
        <dbReference type="Proteomes" id="UP001557470"/>
    </source>
</evidence>
<keyword evidence="2 8" id="KW-0796">Tight junction</keyword>
<evidence type="ECO:0000256" key="5">
    <source>
        <dbReference type="ARBA" id="ARBA00022949"/>
    </source>
</evidence>
<dbReference type="GO" id="GO:0005923">
    <property type="term" value="C:bicellular tight junction"/>
    <property type="evidence" value="ECO:0007669"/>
    <property type="project" value="UniProtKB-SubCell"/>
</dbReference>
<dbReference type="EMBL" id="JAGEUA010000001">
    <property type="protein sequence ID" value="KAL1023113.1"/>
    <property type="molecule type" value="Genomic_DNA"/>
</dbReference>
<reference evidence="9 10" key="1">
    <citation type="submission" date="2024-06" db="EMBL/GenBank/DDBJ databases">
        <authorList>
            <person name="Pan Q."/>
            <person name="Wen M."/>
            <person name="Jouanno E."/>
            <person name="Zahm M."/>
            <person name="Klopp C."/>
            <person name="Cabau C."/>
            <person name="Louis A."/>
            <person name="Berthelot C."/>
            <person name="Parey E."/>
            <person name="Roest Crollius H."/>
            <person name="Montfort J."/>
            <person name="Robinson-Rechavi M."/>
            <person name="Bouchez O."/>
            <person name="Lampietro C."/>
            <person name="Lopez Roques C."/>
            <person name="Donnadieu C."/>
            <person name="Postlethwait J."/>
            <person name="Bobe J."/>
            <person name="Verreycken H."/>
            <person name="Guiguen Y."/>
        </authorList>
    </citation>
    <scope>NUCLEOTIDE SEQUENCE [LARGE SCALE GENOMIC DNA]</scope>
    <source>
        <strain evidence="9">Up_M1</strain>
        <tissue evidence="9">Testis</tissue>
    </source>
</reference>
<dbReference type="GO" id="GO:0005886">
    <property type="term" value="C:plasma membrane"/>
    <property type="evidence" value="ECO:0007669"/>
    <property type="project" value="UniProtKB-SubCell"/>
</dbReference>
<evidence type="ECO:0000256" key="8">
    <source>
        <dbReference type="RuleBase" id="RU060637"/>
    </source>
</evidence>
<protein>
    <recommendedName>
        <fullName evidence="8">Claudin</fullName>
    </recommendedName>
</protein>
<keyword evidence="5 8" id="KW-0965">Cell junction</keyword>
<dbReference type="Pfam" id="PF00822">
    <property type="entry name" value="PMP22_Claudin"/>
    <property type="match status" value="1"/>
</dbReference>
<accession>A0ABD0XP08</accession>
<evidence type="ECO:0000256" key="2">
    <source>
        <dbReference type="ARBA" id="ARBA00022427"/>
    </source>
</evidence>
<organism evidence="9 10">
    <name type="scientific">Umbra pygmaea</name>
    <name type="common">Eastern mudminnow</name>
    <dbReference type="NCBI Taxonomy" id="75934"/>
    <lineage>
        <taxon>Eukaryota</taxon>
        <taxon>Metazoa</taxon>
        <taxon>Chordata</taxon>
        <taxon>Craniata</taxon>
        <taxon>Vertebrata</taxon>
        <taxon>Euteleostomi</taxon>
        <taxon>Actinopterygii</taxon>
        <taxon>Neopterygii</taxon>
        <taxon>Teleostei</taxon>
        <taxon>Protacanthopterygii</taxon>
        <taxon>Esociformes</taxon>
        <taxon>Umbridae</taxon>
        <taxon>Umbra</taxon>
    </lineage>
</organism>
<feature type="transmembrane region" description="Helical" evidence="8">
    <location>
        <begin position="115"/>
        <end position="138"/>
    </location>
</feature>
<dbReference type="PROSITE" id="PS01346">
    <property type="entry name" value="CLAUDIN"/>
    <property type="match status" value="1"/>
</dbReference>
<evidence type="ECO:0000256" key="1">
    <source>
        <dbReference type="ARBA" id="ARBA00008295"/>
    </source>
</evidence>
<comment type="caution">
    <text evidence="8">Lacks conserved residue(s) required for the propagation of feature annotation.</text>
</comment>
<evidence type="ECO:0000313" key="9">
    <source>
        <dbReference type="EMBL" id="KAL1023113.1"/>
    </source>
</evidence>
<feature type="transmembrane region" description="Helical" evidence="8">
    <location>
        <begin position="79"/>
        <end position="103"/>
    </location>
</feature>
<comment type="caution">
    <text evidence="9">The sequence shown here is derived from an EMBL/GenBank/DDBJ whole genome shotgun (WGS) entry which is preliminary data.</text>
</comment>
<keyword evidence="6 8" id="KW-1133">Transmembrane helix</keyword>
<keyword evidence="4 8" id="KW-0812">Transmembrane</keyword>
<proteinExistence type="inferred from homology"/>
<keyword evidence="10" id="KW-1185">Reference proteome</keyword>
<dbReference type="PRINTS" id="PR01077">
    <property type="entry name" value="CLAUDIN"/>
</dbReference>
<dbReference type="Gene3D" id="1.20.140.150">
    <property type="match status" value="1"/>
</dbReference>
<comment type="subcellular location">
    <subcellularLocation>
        <location evidence="8">Cell junction</location>
        <location evidence="8">Tight junction</location>
    </subcellularLocation>
    <subcellularLocation>
        <location evidence="8">Cell membrane</location>
        <topology evidence="8">Multi-pass membrane protein</topology>
    </subcellularLocation>
</comment>
<keyword evidence="7 8" id="KW-0472">Membrane</keyword>
<dbReference type="AlphaFoldDB" id="A0ABD0XP08"/>
<evidence type="ECO:0000256" key="6">
    <source>
        <dbReference type="ARBA" id="ARBA00022989"/>
    </source>
</evidence>
<comment type="similarity">
    <text evidence="1 8">Belongs to the claudin family.</text>
</comment>
<comment type="function">
    <text evidence="8">Claudins function as major constituents of the tight junction complexes that regulate the permeability of epithelia.</text>
</comment>
<evidence type="ECO:0000256" key="7">
    <source>
        <dbReference type="ARBA" id="ARBA00023136"/>
    </source>
</evidence>
<dbReference type="Proteomes" id="UP001557470">
    <property type="component" value="Unassembled WGS sequence"/>
</dbReference>
<feature type="transmembrane region" description="Helical" evidence="8">
    <location>
        <begin position="158"/>
        <end position="183"/>
    </location>
</feature>
<sequence>MTSSGVQLLGYTLALIGAVGSVIAITMVEWKRVFYLDNTTSKETYVGLWAKCTVDATKTTTCDYKSMFQLSSDILTTRVVLIISILLSAIGVLVATLGLRCTHCLEPDFQGKSRVALAGGVLIVIAGLLSISVTSWFANTVVMSFENSNSPITSHNRYEFGSAVLVSWGAAVCSLVGGCLLGCRNPRSFQQTSGSRTFAYPTVVPGNKPGTDYV</sequence>
<evidence type="ECO:0000256" key="3">
    <source>
        <dbReference type="ARBA" id="ARBA00022475"/>
    </source>
</evidence>
<dbReference type="InterPro" id="IPR017974">
    <property type="entry name" value="Claudin_CS"/>
</dbReference>
<dbReference type="PANTHER" id="PTHR12002">
    <property type="entry name" value="CLAUDIN"/>
    <property type="match status" value="1"/>
</dbReference>
<dbReference type="InterPro" id="IPR006187">
    <property type="entry name" value="Claudin"/>
</dbReference>
<gene>
    <name evidence="9" type="ORF">UPYG_G00036550</name>
</gene>
<dbReference type="InterPro" id="IPR004031">
    <property type="entry name" value="PMP22/EMP/MP20/Claudin"/>
</dbReference>